<gene>
    <name evidence="1" type="ORF">M9H77_18951</name>
</gene>
<name>A0ACC0B967_CATRO</name>
<organism evidence="1 2">
    <name type="scientific">Catharanthus roseus</name>
    <name type="common">Madagascar periwinkle</name>
    <name type="synonym">Vinca rosea</name>
    <dbReference type="NCBI Taxonomy" id="4058"/>
    <lineage>
        <taxon>Eukaryota</taxon>
        <taxon>Viridiplantae</taxon>
        <taxon>Streptophyta</taxon>
        <taxon>Embryophyta</taxon>
        <taxon>Tracheophyta</taxon>
        <taxon>Spermatophyta</taxon>
        <taxon>Magnoliopsida</taxon>
        <taxon>eudicotyledons</taxon>
        <taxon>Gunneridae</taxon>
        <taxon>Pentapetalae</taxon>
        <taxon>asterids</taxon>
        <taxon>lamiids</taxon>
        <taxon>Gentianales</taxon>
        <taxon>Apocynaceae</taxon>
        <taxon>Rauvolfioideae</taxon>
        <taxon>Vinceae</taxon>
        <taxon>Catharanthinae</taxon>
        <taxon>Catharanthus</taxon>
    </lineage>
</organism>
<protein>
    <submittedName>
        <fullName evidence="1">Uncharacterized protein</fullName>
    </submittedName>
</protein>
<reference evidence="2" key="1">
    <citation type="journal article" date="2023" name="Nat. Plants">
        <title>Single-cell RNA sequencing provides a high-resolution roadmap for understanding the multicellular compartmentation of specialized metabolism.</title>
        <authorList>
            <person name="Sun S."/>
            <person name="Shen X."/>
            <person name="Li Y."/>
            <person name="Li Y."/>
            <person name="Wang S."/>
            <person name="Li R."/>
            <person name="Zhang H."/>
            <person name="Shen G."/>
            <person name="Guo B."/>
            <person name="Wei J."/>
            <person name="Xu J."/>
            <person name="St-Pierre B."/>
            <person name="Chen S."/>
            <person name="Sun C."/>
        </authorList>
    </citation>
    <scope>NUCLEOTIDE SEQUENCE [LARGE SCALE GENOMIC DNA]</scope>
</reference>
<dbReference type="EMBL" id="CM044704">
    <property type="protein sequence ID" value="KAI5669098.1"/>
    <property type="molecule type" value="Genomic_DNA"/>
</dbReference>
<comment type="caution">
    <text evidence="1">The sequence shown here is derived from an EMBL/GenBank/DDBJ whole genome shotgun (WGS) entry which is preliminary data.</text>
</comment>
<sequence length="108" mass="11765">MIDRKGKDGGWMRGKGKGKDSETNGARDAPWTEIVTKPTQRMNTYDFRSSLTECSSEGQPAHTASEEDSTTGTRCGRPCQGSIEGGKGTRMVEESGEARSFDENGRNE</sequence>
<proteinExistence type="predicted"/>
<accession>A0ACC0B967</accession>
<evidence type="ECO:0000313" key="2">
    <source>
        <dbReference type="Proteomes" id="UP001060085"/>
    </source>
</evidence>
<dbReference type="Proteomes" id="UP001060085">
    <property type="component" value="Linkage Group LG04"/>
</dbReference>
<keyword evidence="2" id="KW-1185">Reference proteome</keyword>
<evidence type="ECO:0000313" key="1">
    <source>
        <dbReference type="EMBL" id="KAI5669098.1"/>
    </source>
</evidence>